<evidence type="ECO:0000313" key="5">
    <source>
        <dbReference type="Proteomes" id="UP001500326"/>
    </source>
</evidence>
<dbReference type="Pfam" id="PF01345">
    <property type="entry name" value="DUF11"/>
    <property type="match status" value="2"/>
</dbReference>
<dbReference type="InterPro" id="IPR036465">
    <property type="entry name" value="vWFA_dom_sf"/>
</dbReference>
<proteinExistence type="predicted"/>
<protein>
    <recommendedName>
        <fullName evidence="3">VWFA domain-containing protein</fullName>
    </recommendedName>
</protein>
<keyword evidence="2" id="KW-1133">Transmembrane helix</keyword>
<dbReference type="InterPro" id="IPR045826">
    <property type="entry name" value="SpaA_PFL_dom_2"/>
</dbReference>
<feature type="compositionally biased region" description="Low complexity" evidence="1">
    <location>
        <begin position="59"/>
        <end position="106"/>
    </location>
</feature>
<dbReference type="SMART" id="SM00327">
    <property type="entry name" value="VWA"/>
    <property type="match status" value="1"/>
</dbReference>
<comment type="caution">
    <text evidence="4">The sequence shown here is derived from an EMBL/GenBank/DDBJ whole genome shotgun (WGS) entry which is preliminary data.</text>
</comment>
<feature type="compositionally biased region" description="Basic and acidic residues" evidence="1">
    <location>
        <begin position="1"/>
        <end position="14"/>
    </location>
</feature>
<dbReference type="InterPro" id="IPR002035">
    <property type="entry name" value="VWF_A"/>
</dbReference>
<sequence>MGTNERSHISDSHGGRRGGGLGVEQSRRLTIRHRWYAGGIATLISAALVFSGVSSPALADTTPTPTPTETTEPTPPAEETTPPAEETTPTDDTTPTPTPAPTETTPPAEPEPTPEPTETTPPAEDVDGATPTPTPTATDTAKDKKAKALADVGVLTVPAPGPTTAVITVKVGSDRTGITGVTNLAGVVLLLNTGGAGGPSGTRPDGVAGTGPGWAICTSDAQGDCSFTVPNTQAAGGGNPAGANRDARYWVVQSSVPAGYYGNPSLRTGGSGGPGTATPYRFRTGTQLRANTVYSSQDANDFMLTSGAVPEASGGIWQQSRVNPTIPARCGLDVALILDLSGSVEPSLPALKTAASTFVDALQGTPSRMSLFSFSTVSPADGANANFPNLTSVSTVAQANAFKARYAGWTATGTTNWDRGLGTAAAANNGANNFDLAVVITDGNPTSYNQPAQGNGTINRFRETENGIFSANALKQGPLAAPAPTRVIAFGVGDGATGAATGLNLRAISGTTAYNGTNGNVADYFQTADYPAAGAALRALALGNCQGTLSVTKQIVPSTAPPGSITGAVAAGGGWQFTSVIGTAGVTTPNAVLTTPADGTGTVNYPLDFPGGTPNASITVTEAQQPGFTLQPVGGQNAVCTNLTTDTPVTLTGNVTDGFTVNVPGTQAVSCTVYNRAPNPPADITVHKTWVINGVTYENGAQPSDFSAQLQLTGPDGAPATNQGWDVTRTGYVVGNTTTISESVTLIDPTMCTNTAAVTNVNGGAVNVPLAGGFPATLSQPNNTVTITNTVICRSTLTLIKEVQGGTAAAGSWTLNASFLAIPPIGTGLPGPSGASGTPAVTQQDVTPNARYQLFETGGDPRYVQTDNRTNLQSNPLSTGSATCIRVDANGAPWPGSGFSDGINGGVNVPTGYRVACTFVNETASLTLLKNVVNDNGGSTPASAWDLTGTPAPLTGLTATTVDGSETLVPASTFQVRPDHVYTLTESDVPGYEFVKLQQFVGGVWVDVVANPNPALYPRQDGSGNWQVTVAGLDAPVYRFVNDDVAPILTLVKTVTNDNGGTATPSQWTLTATTPGGPDLSGATGTAAVTAQPVQAGVVYTIGESGPAAYEWASLTCTGYPNTTRAAPTVTLQAGDNVTCTLNNDDILVPVAVEKADGVVQQLADGTWSIAYEVVVTNTSATLPTSYSLTDTPDFDSSFTILTQGWQGDPDVTDVAIEAGGTDTYTYVVTAEANETPVDPTALVCTPTGGGGFFNTATVTYPGGTDSDTGCAAPASPVVQKTAMPAVQNTTTGAWTLSYEVAVSNPSDIPLSYTLSDTAATLPAGVTGGTWAASDPVAVGGGTFVRNGAWAGTDELATGTLPAGATHTYTITRVVTIAATVTPDDLVCGSSPADGTGIWNTATVTNGIAEDDSSDCIVIERPTVAIEKTVTDTQQLVDGTWEITYDVVVTHTGGPDAAVYSLTDVLVFGGDITVDDASWTGPTGGGPFAADGTATFATNQVIAPDDVDTYTVTAHATVDEAAWTGDTLACEPGERPAAGGFLNVANVTVNGAVIPADDCSEPALPTVVKAGVSATQDPDDASRWLVSYDVTVTSGGYDTFYSLSDTPGFPVGVDLTQGQAQRTDIAGEPVLTITTGTDFVTDVALLAGETHVYRVSWLVDIQDTADPDDGDCTGQPGSGFFNTATLTVGAIPIDDSDCIPVADRVYPTVTKTATSTNQDPVTGDWTITYDIVVNLAPAGPANPDGLSAEYDLTDTLDFGGGIDIGSAKWSGESSGTFPAPDATVTLATDHEIEAGDTHTYTVTVVAEVTAEAVDSGTSACDSEPDGGGGFLNTALLTSGGQDTPVEACSEPIFPEIEKSAAGAAVQDPATGDWTLSYDITVTYPDTDADPLPILGYVLTDAPELPDNVELLGDWTAAAADGDTPTPDDPTWDGTGTWTIVTAAFDPEDDGVTQHVYTVTADVTVTGPGPVTPETCDELQEEGIVVWNTATVTSGGSVTDDDACQVVHFDDVGIEKTSDGVPIVNGVASVEPGNTFDYVLTVTNHGDGPATNVHVTDDSLSVAPYAGRIEFTALDVDVAFQDDSDLAANKIDVTIASLAVGQVVTITVTATFLAAEPEVPPQVPPGDDPPPPVPPLDALINTACVEADFDSVASNNCDDEEIPTRDITAVVYTSCLSDAPLLGWSVVKSALLAGEEATLLWEPDPPSPTSDPSSVTIDETDDGPVSATWSGLAAWPGAYFTPSGVAIDYPGWRAIELTDIVPGSNPVNYYIPGTSDEMTATDRLNLVYNGLILDPSELDYAWRFDSTVTLSVNPSLTFEVSYPSATPDCAQARHSTVEIEKTASVEKTDPGKSFSYTLAVENVSDDSAAEGVVVTDPIPADLKITDVSWVGDDDPATFPNWTTCEVTGKNASGYGGTLTCELLGPLQPAGSVLGPTSAPTITLVATVNPSSKASVITNVGYVDYYTFGDPSDFGTDKDDATVTLSSLPPTGGGPVLPLVIFGILALLAGVTALVVRRRRRNQAPPTL</sequence>
<keyword evidence="2" id="KW-0472">Membrane</keyword>
<name>A0ABP5DMV4_9MICO</name>
<evidence type="ECO:0000313" key="4">
    <source>
        <dbReference type="EMBL" id="GAA1982345.1"/>
    </source>
</evidence>
<dbReference type="EMBL" id="BAAAOH010000001">
    <property type="protein sequence ID" value="GAA1982345.1"/>
    <property type="molecule type" value="Genomic_DNA"/>
</dbReference>
<dbReference type="Proteomes" id="UP001500326">
    <property type="component" value="Unassembled WGS sequence"/>
</dbReference>
<reference evidence="5" key="1">
    <citation type="journal article" date="2019" name="Int. J. Syst. Evol. Microbiol.">
        <title>The Global Catalogue of Microorganisms (GCM) 10K type strain sequencing project: providing services to taxonomists for standard genome sequencing and annotation.</title>
        <authorList>
            <consortium name="The Broad Institute Genomics Platform"/>
            <consortium name="The Broad Institute Genome Sequencing Center for Infectious Disease"/>
            <person name="Wu L."/>
            <person name="Ma J."/>
        </authorList>
    </citation>
    <scope>NUCLEOTIDE SEQUENCE [LARGE SCALE GENOMIC DNA]</scope>
    <source>
        <strain evidence="5">JCM 14902</strain>
    </source>
</reference>
<keyword evidence="5" id="KW-1185">Reference proteome</keyword>
<evidence type="ECO:0000256" key="1">
    <source>
        <dbReference type="SAM" id="MobiDB-lite"/>
    </source>
</evidence>
<dbReference type="InterPro" id="IPR047589">
    <property type="entry name" value="DUF11_rpt"/>
</dbReference>
<feature type="transmembrane region" description="Helical" evidence="2">
    <location>
        <begin position="2494"/>
        <end position="2514"/>
    </location>
</feature>
<evidence type="ECO:0000259" key="3">
    <source>
        <dbReference type="PROSITE" id="PS50234"/>
    </source>
</evidence>
<feature type="domain" description="VWFA" evidence="3">
    <location>
        <begin position="333"/>
        <end position="555"/>
    </location>
</feature>
<dbReference type="PROSITE" id="PS50234">
    <property type="entry name" value="VWFA"/>
    <property type="match status" value="1"/>
</dbReference>
<feature type="transmembrane region" description="Helical" evidence="2">
    <location>
        <begin position="35"/>
        <end position="53"/>
    </location>
</feature>
<dbReference type="NCBIfam" id="TIGR01451">
    <property type="entry name" value="B_ant_repeat"/>
    <property type="match status" value="2"/>
</dbReference>
<feature type="region of interest" description="Disordered" evidence="1">
    <location>
        <begin position="57"/>
        <end position="144"/>
    </location>
</feature>
<dbReference type="RefSeq" id="WP_344060064.1">
    <property type="nucleotide sequence ID" value="NZ_BAAAOH010000001.1"/>
</dbReference>
<feature type="region of interest" description="Disordered" evidence="1">
    <location>
        <begin position="2199"/>
        <end position="2221"/>
    </location>
</feature>
<gene>
    <name evidence="4" type="ORF">GCM10009777_15130</name>
</gene>
<feature type="region of interest" description="Disordered" evidence="1">
    <location>
        <begin position="1"/>
        <end position="22"/>
    </location>
</feature>
<dbReference type="CDD" id="cd00198">
    <property type="entry name" value="vWFA"/>
    <property type="match status" value="1"/>
</dbReference>
<keyword evidence="2" id="KW-0812">Transmembrane</keyword>
<dbReference type="Gene3D" id="3.40.50.410">
    <property type="entry name" value="von Willebrand factor, type A domain"/>
    <property type="match status" value="1"/>
</dbReference>
<organism evidence="4 5">
    <name type="scientific">Microbacterium pumilum</name>
    <dbReference type="NCBI Taxonomy" id="344165"/>
    <lineage>
        <taxon>Bacteria</taxon>
        <taxon>Bacillati</taxon>
        <taxon>Actinomycetota</taxon>
        <taxon>Actinomycetes</taxon>
        <taxon>Micrococcales</taxon>
        <taxon>Microbacteriaceae</taxon>
        <taxon>Microbacterium</taxon>
    </lineage>
</organism>
<dbReference type="InterPro" id="IPR001434">
    <property type="entry name" value="OmcB-like_DUF11"/>
</dbReference>
<evidence type="ECO:0000256" key="2">
    <source>
        <dbReference type="SAM" id="Phobius"/>
    </source>
</evidence>
<dbReference type="SUPFAM" id="SSF53300">
    <property type="entry name" value="vWA-like"/>
    <property type="match status" value="1"/>
</dbReference>
<feature type="compositionally biased region" description="Low complexity" evidence="1">
    <location>
        <begin position="116"/>
        <end position="139"/>
    </location>
</feature>
<accession>A0ABP5DMV4</accession>
<dbReference type="Pfam" id="PF19403">
    <property type="entry name" value="SpaA_2"/>
    <property type="match status" value="3"/>
</dbReference>